<feature type="compositionally biased region" description="Basic and acidic residues" evidence="1">
    <location>
        <begin position="1"/>
        <end position="15"/>
    </location>
</feature>
<evidence type="ECO:0000313" key="5">
    <source>
        <dbReference type="Proteomes" id="UP000608071"/>
    </source>
</evidence>
<feature type="domain" description="YrhK" evidence="3">
    <location>
        <begin position="45"/>
        <end position="97"/>
    </location>
</feature>
<keyword evidence="2" id="KW-1133">Transmembrane helix</keyword>
<gene>
    <name evidence="4" type="ORF">H9647_13395</name>
</gene>
<feature type="region of interest" description="Disordered" evidence="1">
    <location>
        <begin position="1"/>
        <end position="23"/>
    </location>
</feature>
<accession>A0ABR8SZZ6</accession>
<reference evidence="4 5" key="1">
    <citation type="submission" date="2020-08" db="EMBL/GenBank/DDBJ databases">
        <title>A Genomic Blueprint of the Chicken Gut Microbiome.</title>
        <authorList>
            <person name="Gilroy R."/>
            <person name="Ravi A."/>
            <person name="Getino M."/>
            <person name="Pursley I."/>
            <person name="Horton D.L."/>
            <person name="Alikhan N.-F."/>
            <person name="Baker D."/>
            <person name="Gharbi K."/>
            <person name="Hall N."/>
            <person name="Watson M."/>
            <person name="Adriaenssens E.M."/>
            <person name="Foster-Nyarko E."/>
            <person name="Jarju S."/>
            <person name="Secka A."/>
            <person name="Antonio M."/>
            <person name="Oren A."/>
            <person name="Chaudhuri R."/>
            <person name="La Ragione R.M."/>
            <person name="Hildebrand F."/>
            <person name="Pallen M.J."/>
        </authorList>
    </citation>
    <scope>NUCLEOTIDE SEQUENCE [LARGE SCALE GENOMIC DNA]</scope>
    <source>
        <strain evidence="4 5">Sa2BVA9</strain>
    </source>
</reference>
<evidence type="ECO:0000313" key="4">
    <source>
        <dbReference type="EMBL" id="MBD7969066.1"/>
    </source>
</evidence>
<protein>
    <submittedName>
        <fullName evidence="4">YrhK family protein</fullName>
    </submittedName>
</protein>
<evidence type="ECO:0000256" key="2">
    <source>
        <dbReference type="SAM" id="Phobius"/>
    </source>
</evidence>
<organism evidence="4 5">
    <name type="scientific">Paenibacillus gallinarum</name>
    <dbReference type="NCBI Taxonomy" id="2762232"/>
    <lineage>
        <taxon>Bacteria</taxon>
        <taxon>Bacillati</taxon>
        <taxon>Bacillota</taxon>
        <taxon>Bacilli</taxon>
        <taxon>Bacillales</taxon>
        <taxon>Paenibacillaceae</taxon>
        <taxon>Paenibacillus</taxon>
    </lineage>
</organism>
<name>A0ABR8SZZ6_9BACL</name>
<dbReference type="InterPro" id="IPR025424">
    <property type="entry name" value="YrhK_domain"/>
</dbReference>
<dbReference type="EMBL" id="JACSQL010000005">
    <property type="protein sequence ID" value="MBD7969066.1"/>
    <property type="molecule type" value="Genomic_DNA"/>
</dbReference>
<proteinExistence type="predicted"/>
<keyword evidence="2" id="KW-0812">Transmembrane</keyword>
<dbReference type="Proteomes" id="UP000608071">
    <property type="component" value="Unassembled WGS sequence"/>
</dbReference>
<dbReference type="Pfam" id="PF14145">
    <property type="entry name" value="YrhK"/>
    <property type="match status" value="1"/>
</dbReference>
<dbReference type="RefSeq" id="WP_191800700.1">
    <property type="nucleotide sequence ID" value="NZ_JACSQL010000005.1"/>
</dbReference>
<keyword evidence="2" id="KW-0472">Membrane</keyword>
<evidence type="ECO:0000259" key="3">
    <source>
        <dbReference type="Pfam" id="PF14145"/>
    </source>
</evidence>
<comment type="caution">
    <text evidence="4">The sequence shown here is derived from an EMBL/GenBank/DDBJ whole genome shotgun (WGS) entry which is preliminary data.</text>
</comment>
<sequence>MKGKIHTDIHKEETSRNPSGKKRGFRVHLHRKKNSLVKKRIEIRNRYETAHMASEIVTAILYLVGSFFLFYPDLKVIGSIMFILGSIQMLVRSLIRMSYLVKLKKWDYRDRHSSVEGQEQTDEEAYLNSELK</sequence>
<feature type="transmembrane region" description="Helical" evidence="2">
    <location>
        <begin position="76"/>
        <end position="95"/>
    </location>
</feature>
<evidence type="ECO:0000256" key="1">
    <source>
        <dbReference type="SAM" id="MobiDB-lite"/>
    </source>
</evidence>
<keyword evidence="5" id="KW-1185">Reference proteome</keyword>
<feature type="transmembrane region" description="Helical" evidence="2">
    <location>
        <begin position="49"/>
        <end position="70"/>
    </location>
</feature>